<name>A0AAE1AGW5_9GAST</name>
<evidence type="ECO:0000313" key="2">
    <source>
        <dbReference type="Proteomes" id="UP001283361"/>
    </source>
</evidence>
<evidence type="ECO:0000313" key="1">
    <source>
        <dbReference type="EMBL" id="KAK3786851.1"/>
    </source>
</evidence>
<protein>
    <submittedName>
        <fullName evidence="1">Uncharacterized protein</fullName>
    </submittedName>
</protein>
<organism evidence="1 2">
    <name type="scientific">Elysia crispata</name>
    <name type="common">lettuce slug</name>
    <dbReference type="NCBI Taxonomy" id="231223"/>
    <lineage>
        <taxon>Eukaryota</taxon>
        <taxon>Metazoa</taxon>
        <taxon>Spiralia</taxon>
        <taxon>Lophotrochozoa</taxon>
        <taxon>Mollusca</taxon>
        <taxon>Gastropoda</taxon>
        <taxon>Heterobranchia</taxon>
        <taxon>Euthyneura</taxon>
        <taxon>Panpulmonata</taxon>
        <taxon>Sacoglossa</taxon>
        <taxon>Placobranchoidea</taxon>
        <taxon>Plakobranchidae</taxon>
        <taxon>Elysia</taxon>
    </lineage>
</organism>
<keyword evidence="2" id="KW-1185">Reference proteome</keyword>
<gene>
    <name evidence="1" type="ORF">RRG08_030898</name>
</gene>
<proteinExistence type="predicted"/>
<dbReference type="Proteomes" id="UP001283361">
    <property type="component" value="Unassembled WGS sequence"/>
</dbReference>
<sequence length="132" mass="15222">MLLGGKRPTATNSFYRLYNYRLGVHLYNRVIHVKENKKTFAHLVITTDNTTLISKVNDALYSPILKTVVSQGSSMLLGQFIFKPVHLKCGPTPYILCILPFLDPRMWRLKVFLSHRPTKHSSNHRSNTMRLP</sequence>
<reference evidence="1" key="1">
    <citation type="journal article" date="2023" name="G3 (Bethesda)">
        <title>A reference genome for the long-term kleptoplast-retaining sea slug Elysia crispata morphotype clarki.</title>
        <authorList>
            <person name="Eastman K.E."/>
            <person name="Pendleton A.L."/>
            <person name="Shaikh M.A."/>
            <person name="Suttiyut T."/>
            <person name="Ogas R."/>
            <person name="Tomko P."/>
            <person name="Gavelis G."/>
            <person name="Widhalm J.R."/>
            <person name="Wisecaver J.H."/>
        </authorList>
    </citation>
    <scope>NUCLEOTIDE SEQUENCE</scope>
    <source>
        <strain evidence="1">ECLA1</strain>
    </source>
</reference>
<comment type="caution">
    <text evidence="1">The sequence shown here is derived from an EMBL/GenBank/DDBJ whole genome shotgun (WGS) entry which is preliminary data.</text>
</comment>
<accession>A0AAE1AGW5</accession>
<dbReference type="EMBL" id="JAWDGP010001938">
    <property type="protein sequence ID" value="KAK3786851.1"/>
    <property type="molecule type" value="Genomic_DNA"/>
</dbReference>
<dbReference type="AlphaFoldDB" id="A0AAE1AGW5"/>